<name>A0ABU5RB76_9PSEU</name>
<sequence length="48" mass="5284">MAASASARWRRQAVHTIVRPITVPSPSTSRATYSVRWPHASHGVETGR</sequence>
<proteinExistence type="predicted"/>
<evidence type="ECO:0000313" key="1">
    <source>
        <dbReference type="EMBL" id="MEA5363503.1"/>
    </source>
</evidence>
<organism evidence="1 2">
    <name type="scientific">Amycolatopsis heterodermiae</name>
    <dbReference type="NCBI Taxonomy" id="3110235"/>
    <lineage>
        <taxon>Bacteria</taxon>
        <taxon>Bacillati</taxon>
        <taxon>Actinomycetota</taxon>
        <taxon>Actinomycetes</taxon>
        <taxon>Pseudonocardiales</taxon>
        <taxon>Pseudonocardiaceae</taxon>
        <taxon>Amycolatopsis</taxon>
    </lineage>
</organism>
<dbReference type="EMBL" id="JAYFSI010000007">
    <property type="protein sequence ID" value="MEA5363503.1"/>
    <property type="molecule type" value="Genomic_DNA"/>
</dbReference>
<keyword evidence="2" id="KW-1185">Reference proteome</keyword>
<evidence type="ECO:0000313" key="2">
    <source>
        <dbReference type="Proteomes" id="UP001304298"/>
    </source>
</evidence>
<gene>
    <name evidence="1" type="ORF">VA596_28505</name>
</gene>
<comment type="caution">
    <text evidence="1">The sequence shown here is derived from an EMBL/GenBank/DDBJ whole genome shotgun (WGS) entry which is preliminary data.</text>
</comment>
<accession>A0ABU5RB76</accession>
<protein>
    <submittedName>
        <fullName evidence="1">Uncharacterized protein</fullName>
    </submittedName>
</protein>
<dbReference type="RefSeq" id="WP_323331256.1">
    <property type="nucleotide sequence ID" value="NZ_JAYFSI010000007.1"/>
</dbReference>
<dbReference type="Proteomes" id="UP001304298">
    <property type="component" value="Unassembled WGS sequence"/>
</dbReference>
<reference evidence="1 2" key="1">
    <citation type="submission" date="2023-12" db="EMBL/GenBank/DDBJ databases">
        <title>Amycolatopsis sp. V23-08.</title>
        <authorList>
            <person name="Somphong A."/>
        </authorList>
    </citation>
    <scope>NUCLEOTIDE SEQUENCE [LARGE SCALE GENOMIC DNA]</scope>
    <source>
        <strain evidence="1 2">V23-08</strain>
    </source>
</reference>